<evidence type="ECO:0000313" key="1">
    <source>
        <dbReference type="EMBL" id="PPV15999.1"/>
    </source>
</evidence>
<sequence>MEVFLEQFIACDKSRNTLKTIKTAVIAVLVFGVLMFFLISPLIALLMQIAAVIFFLVTYFSFIDYEYELFNGNIDVSKIYAGSRRKVVKKINSEDVEFVYESSNNAISKDALFNKNIKGLKIYTFEFKDRKKVQLALNEELEKIVKIVYRGKMQIR</sequence>
<comment type="caution">
    <text evidence="1">The sequence shown here is derived from an EMBL/GenBank/DDBJ whole genome shotgun (WGS) entry which is preliminary data.</text>
</comment>
<reference evidence="1 2" key="1">
    <citation type="submission" date="2016-01" db="EMBL/GenBank/DDBJ databases">
        <title>Characterization of the Clostridium difficile lineages that are prevalent in Hong Kong and China.</title>
        <authorList>
            <person name="Kwok J.S.-L."/>
            <person name="Lam W.-Y."/>
            <person name="Ip M."/>
            <person name="Chan T.-F."/>
            <person name="Hawkey P.M."/>
            <person name="Tsui S.K.-W."/>
        </authorList>
    </citation>
    <scope>NUCLEOTIDE SEQUENCE [LARGE SCALE GENOMIC DNA]</scope>
    <source>
        <strain evidence="1 2">300064</strain>
    </source>
</reference>
<dbReference type="EMBL" id="LRDH01000095">
    <property type="protein sequence ID" value="PPV15999.1"/>
    <property type="molecule type" value="Genomic_DNA"/>
</dbReference>
<dbReference type="Proteomes" id="UP000238081">
    <property type="component" value="Unassembled WGS sequence"/>
</dbReference>
<evidence type="ECO:0000313" key="2">
    <source>
        <dbReference type="Proteomes" id="UP000238081"/>
    </source>
</evidence>
<accession>A0A2S7FD70</accession>
<dbReference type="KEGG" id="cbut:ATN24_00825"/>
<proteinExistence type="predicted"/>
<dbReference type="RefSeq" id="WP_003433282.1">
    <property type="nucleotide sequence ID" value="NZ_BKBB01000031.1"/>
</dbReference>
<dbReference type="AlphaFoldDB" id="A0A2S7FD70"/>
<protein>
    <submittedName>
        <fullName evidence="1">Uncharacterized protein</fullName>
    </submittedName>
</protein>
<gene>
    <name evidence="1" type="ORF">AWN73_10630</name>
</gene>
<name>A0A2S7FD70_CLOBU</name>
<organism evidence="1 2">
    <name type="scientific">Clostridium butyricum</name>
    <dbReference type="NCBI Taxonomy" id="1492"/>
    <lineage>
        <taxon>Bacteria</taxon>
        <taxon>Bacillati</taxon>
        <taxon>Bacillota</taxon>
        <taxon>Clostridia</taxon>
        <taxon>Eubacteriales</taxon>
        <taxon>Clostridiaceae</taxon>
        <taxon>Clostridium</taxon>
    </lineage>
</organism>
<dbReference type="OrthoDB" id="1905159at2"/>